<dbReference type="EMBL" id="UEYP01000015">
    <property type="protein sequence ID" value="SSC64865.1"/>
    <property type="molecule type" value="Genomic_DNA"/>
</dbReference>
<dbReference type="RefSeq" id="WP_115672032.1">
    <property type="nucleotide sequence ID" value="NZ_UEYP01000015.1"/>
</dbReference>
<dbReference type="SUPFAM" id="SSF55729">
    <property type="entry name" value="Acyl-CoA N-acyltransferases (Nat)"/>
    <property type="match status" value="1"/>
</dbReference>
<proteinExistence type="predicted"/>
<keyword evidence="1" id="KW-0808">Transferase</keyword>
<dbReference type="InterPro" id="IPR000182">
    <property type="entry name" value="GNAT_dom"/>
</dbReference>
<dbReference type="STRING" id="1336235.GCA_000518785_01068"/>
<dbReference type="Gene3D" id="3.40.630.30">
    <property type="match status" value="1"/>
</dbReference>
<dbReference type="CDD" id="cd04301">
    <property type="entry name" value="NAT_SF"/>
    <property type="match status" value="1"/>
</dbReference>
<evidence type="ECO:0000256" key="2">
    <source>
        <dbReference type="ARBA" id="ARBA00023315"/>
    </source>
</evidence>
<keyword evidence="2" id="KW-0012">Acyltransferase</keyword>
<dbReference type="InterPro" id="IPR016181">
    <property type="entry name" value="Acyl_CoA_acyltransferase"/>
</dbReference>
<name>A0A376AAP3_9HYPH</name>
<evidence type="ECO:0000313" key="5">
    <source>
        <dbReference type="Proteomes" id="UP000254764"/>
    </source>
</evidence>
<evidence type="ECO:0000256" key="1">
    <source>
        <dbReference type="ARBA" id="ARBA00022679"/>
    </source>
</evidence>
<dbReference type="PANTHER" id="PTHR43877">
    <property type="entry name" value="AMINOALKYLPHOSPHONATE N-ACETYLTRANSFERASE-RELATED-RELATED"/>
    <property type="match status" value="1"/>
</dbReference>
<gene>
    <name evidence="4" type="ORF">RHIZ70_573</name>
</gene>
<accession>A0A376AAP3</accession>
<dbReference type="GO" id="GO:0016747">
    <property type="term" value="F:acyltransferase activity, transferring groups other than amino-acyl groups"/>
    <property type="evidence" value="ECO:0007669"/>
    <property type="project" value="InterPro"/>
</dbReference>
<dbReference type="OrthoDB" id="7925327at2"/>
<protein>
    <recommendedName>
        <fullName evidence="3">N-acetyltransferase domain-containing protein</fullName>
    </recommendedName>
</protein>
<evidence type="ECO:0000313" key="4">
    <source>
        <dbReference type="EMBL" id="SSC64865.1"/>
    </source>
</evidence>
<reference evidence="5" key="1">
    <citation type="submission" date="2018-07" db="EMBL/GenBank/DDBJ databases">
        <authorList>
            <person name="Peiro R."/>
            <person name="Begona"/>
            <person name="Cbmso G."/>
            <person name="Lopez M."/>
            <person name="Gonzalez S."/>
        </authorList>
    </citation>
    <scope>NUCLEOTIDE SEQUENCE [LARGE SCALE GENOMIC DNA]</scope>
</reference>
<dbReference type="PROSITE" id="PS51186">
    <property type="entry name" value="GNAT"/>
    <property type="match status" value="1"/>
</dbReference>
<keyword evidence="5" id="KW-1185">Reference proteome</keyword>
<feature type="domain" description="N-acetyltransferase" evidence="3">
    <location>
        <begin position="2"/>
        <end position="165"/>
    </location>
</feature>
<sequence length="165" mass="18308">MFFVRTASLKDADALRALLSETFHATYDPLYGEAKVRELVDAWHSIPALKTRIEKKGGEFLVADDGRQLGGMAYAAMSTKMAKTAFLHQLYVRPSCQRMGIGRDLFAELETCFPDAEIMRLEVEPRNTAAVAFYQEHGFVEVDRTTSCGGPDSGLPAIVMEKRLG</sequence>
<evidence type="ECO:0000259" key="3">
    <source>
        <dbReference type="PROSITE" id="PS51186"/>
    </source>
</evidence>
<dbReference type="Proteomes" id="UP000254764">
    <property type="component" value="Unassembled WGS sequence"/>
</dbReference>
<dbReference type="InterPro" id="IPR050832">
    <property type="entry name" value="Bact_Acetyltransf"/>
</dbReference>
<dbReference type="PANTHER" id="PTHR43877:SF2">
    <property type="entry name" value="AMINOALKYLPHOSPHONATE N-ACETYLTRANSFERASE-RELATED"/>
    <property type="match status" value="1"/>
</dbReference>
<dbReference type="AlphaFoldDB" id="A0A376AAP3"/>
<dbReference type="Pfam" id="PF13673">
    <property type="entry name" value="Acetyltransf_10"/>
    <property type="match status" value="1"/>
</dbReference>
<organism evidence="4 5">
    <name type="scientific">Ciceribacter selenitireducens ATCC BAA-1503</name>
    <dbReference type="NCBI Taxonomy" id="1336235"/>
    <lineage>
        <taxon>Bacteria</taxon>
        <taxon>Pseudomonadati</taxon>
        <taxon>Pseudomonadota</taxon>
        <taxon>Alphaproteobacteria</taxon>
        <taxon>Hyphomicrobiales</taxon>
        <taxon>Rhizobiaceae</taxon>
        <taxon>Ciceribacter</taxon>
    </lineage>
</organism>